<name>A0A511V8S6_9BACL</name>
<gene>
    <name evidence="1" type="ORF">ADA01nite_26890</name>
</gene>
<dbReference type="EMBL" id="BJXX01000122">
    <property type="protein sequence ID" value="GEN35229.1"/>
    <property type="molecule type" value="Genomic_DNA"/>
</dbReference>
<comment type="caution">
    <text evidence="1">The sequence shown here is derived from an EMBL/GenBank/DDBJ whole genome shotgun (WGS) entry which is preliminary data.</text>
</comment>
<dbReference type="OrthoDB" id="2680362at2"/>
<evidence type="ECO:0000313" key="1">
    <source>
        <dbReference type="EMBL" id="GEN35229.1"/>
    </source>
</evidence>
<dbReference type="RefSeq" id="WP_146810660.1">
    <property type="nucleotide sequence ID" value="NZ_BJXX01000122.1"/>
</dbReference>
<evidence type="ECO:0000313" key="2">
    <source>
        <dbReference type="Proteomes" id="UP000321157"/>
    </source>
</evidence>
<dbReference type="Proteomes" id="UP000321157">
    <property type="component" value="Unassembled WGS sequence"/>
</dbReference>
<organism evidence="1 2">
    <name type="scientific">Aneurinibacillus danicus</name>
    <dbReference type="NCBI Taxonomy" id="267746"/>
    <lineage>
        <taxon>Bacteria</taxon>
        <taxon>Bacillati</taxon>
        <taxon>Bacillota</taxon>
        <taxon>Bacilli</taxon>
        <taxon>Bacillales</taxon>
        <taxon>Paenibacillaceae</taxon>
        <taxon>Aneurinibacillus group</taxon>
        <taxon>Aneurinibacillus</taxon>
    </lineage>
</organism>
<dbReference type="AlphaFoldDB" id="A0A511V8S6"/>
<proteinExistence type="predicted"/>
<accession>A0A511V8S6</accession>
<keyword evidence="2" id="KW-1185">Reference proteome</keyword>
<reference evidence="1 2" key="1">
    <citation type="submission" date="2019-07" db="EMBL/GenBank/DDBJ databases">
        <title>Whole genome shotgun sequence of Aneurinibacillus danicus NBRC 102444.</title>
        <authorList>
            <person name="Hosoyama A."/>
            <person name="Uohara A."/>
            <person name="Ohji S."/>
            <person name="Ichikawa N."/>
        </authorList>
    </citation>
    <scope>NUCLEOTIDE SEQUENCE [LARGE SCALE GENOMIC DNA]</scope>
    <source>
        <strain evidence="1 2">NBRC 102444</strain>
    </source>
</reference>
<sequence>MALLGRIVFLQKQKDELIEKIKRPSTTHSETMEIYKQMRMINLEIQNIRRTENDTMDSRRSN</sequence>
<protein>
    <submittedName>
        <fullName evidence="1">Uncharacterized protein</fullName>
    </submittedName>
</protein>